<name>A0A7S4LG81_9EUGL</name>
<proteinExistence type="predicted"/>
<protein>
    <submittedName>
        <fullName evidence="1">Uncharacterized protein</fullName>
    </submittedName>
</protein>
<accession>A0A7S4LG81</accession>
<dbReference type="AlphaFoldDB" id="A0A7S4LG81"/>
<dbReference type="EMBL" id="HBJA01111876">
    <property type="protein sequence ID" value="CAE0827342.1"/>
    <property type="molecule type" value="Transcribed_RNA"/>
</dbReference>
<evidence type="ECO:0000313" key="1">
    <source>
        <dbReference type="EMBL" id="CAE0827342.1"/>
    </source>
</evidence>
<organism evidence="1">
    <name type="scientific">Eutreptiella gymnastica</name>
    <dbReference type="NCBI Taxonomy" id="73025"/>
    <lineage>
        <taxon>Eukaryota</taxon>
        <taxon>Discoba</taxon>
        <taxon>Euglenozoa</taxon>
        <taxon>Euglenida</taxon>
        <taxon>Spirocuta</taxon>
        <taxon>Euglenophyceae</taxon>
        <taxon>Eutreptiales</taxon>
        <taxon>Eutreptiaceae</taxon>
        <taxon>Eutreptiella</taxon>
    </lineage>
</organism>
<sequence>MHATAAWRVAHRLMGSTDPNFIAFGKSTSQRVPDKLPRSGLCLLQLKGDMSAVHLWSQSPSQSPNEAPLSPVISAFTDPCFVSKPLSFCCTSSPEGHPTPQFQEPVPLFPWMSADFRAV</sequence>
<gene>
    <name evidence="1" type="ORF">EGYM00163_LOCUS38603</name>
</gene>
<reference evidence="1" key="1">
    <citation type="submission" date="2021-01" db="EMBL/GenBank/DDBJ databases">
        <authorList>
            <person name="Corre E."/>
            <person name="Pelletier E."/>
            <person name="Niang G."/>
            <person name="Scheremetjew M."/>
            <person name="Finn R."/>
            <person name="Kale V."/>
            <person name="Holt S."/>
            <person name="Cochrane G."/>
            <person name="Meng A."/>
            <person name="Brown T."/>
            <person name="Cohen L."/>
        </authorList>
    </citation>
    <scope>NUCLEOTIDE SEQUENCE</scope>
    <source>
        <strain evidence="1">CCMP1594</strain>
    </source>
</reference>